<name>A0A840A8H0_9PROT</name>
<organism evidence="5 6">
    <name type="scientific">Roseococcus suduntuyensis</name>
    <dbReference type="NCBI Taxonomy" id="455361"/>
    <lineage>
        <taxon>Bacteria</taxon>
        <taxon>Pseudomonadati</taxon>
        <taxon>Pseudomonadota</taxon>
        <taxon>Alphaproteobacteria</taxon>
        <taxon>Acetobacterales</taxon>
        <taxon>Roseomonadaceae</taxon>
        <taxon>Roseococcus</taxon>
    </lineage>
</organism>
<dbReference type="AlphaFoldDB" id="A0A840A8H0"/>
<dbReference type="InterPro" id="IPR046358">
    <property type="entry name" value="Flagellin_C"/>
</dbReference>
<dbReference type="GO" id="GO:0005198">
    <property type="term" value="F:structural molecule activity"/>
    <property type="evidence" value="ECO:0007669"/>
    <property type="project" value="InterPro"/>
</dbReference>
<dbReference type="PANTHER" id="PTHR42792:SF1">
    <property type="entry name" value="FLAGELLAR HOOK-ASSOCIATED PROTEIN 3"/>
    <property type="match status" value="1"/>
</dbReference>
<evidence type="ECO:0000259" key="4">
    <source>
        <dbReference type="Pfam" id="PF00700"/>
    </source>
</evidence>
<evidence type="ECO:0000256" key="1">
    <source>
        <dbReference type="ARBA" id="ARBA00004365"/>
    </source>
</evidence>
<dbReference type="RefSeq" id="WP_184381760.1">
    <property type="nucleotide sequence ID" value="NZ_JACIDJ010000001.1"/>
</dbReference>
<comment type="caution">
    <text evidence="5">The sequence shown here is derived from an EMBL/GenBank/DDBJ whole genome shotgun (WGS) entry which is preliminary data.</text>
</comment>
<evidence type="ECO:0000256" key="3">
    <source>
        <dbReference type="ARBA" id="ARBA00023143"/>
    </source>
</evidence>
<gene>
    <name evidence="5" type="ORF">GGQ83_000229</name>
</gene>
<evidence type="ECO:0000313" key="5">
    <source>
        <dbReference type="EMBL" id="MBB3896803.1"/>
    </source>
</evidence>
<keyword evidence="6" id="KW-1185">Reference proteome</keyword>
<dbReference type="GO" id="GO:0009288">
    <property type="term" value="C:bacterial-type flagellum"/>
    <property type="evidence" value="ECO:0007669"/>
    <property type="project" value="UniProtKB-SubCell"/>
</dbReference>
<evidence type="ECO:0000256" key="2">
    <source>
        <dbReference type="ARBA" id="ARBA00005709"/>
    </source>
</evidence>
<dbReference type="InterPro" id="IPR001492">
    <property type="entry name" value="Flagellin"/>
</dbReference>
<comment type="subcellular location">
    <subcellularLocation>
        <location evidence="1">Bacterial flagellum</location>
    </subcellularLocation>
</comment>
<dbReference type="SUPFAM" id="SSF64518">
    <property type="entry name" value="Phase 1 flagellin"/>
    <property type="match status" value="1"/>
</dbReference>
<keyword evidence="5" id="KW-0966">Cell projection</keyword>
<sequence>MSLEITGRLAAETARLRTQMEILTRQTASGQRSSRLGDLAPDVPRAVSLRAQSGRLDAYDRVLTQSIGRTEVMQASLSRLTEIARDFRSTALPRLYTRDPVALEALKVQARTALTEMGHLLNVRHAGEYLFSGSDIGRPPIPDPEGLATGQMAQDVATAVATLGAAGAASVLNDTRTAAQSNVAGVSPFSDFLQDEAALAPADQEPRRAAPAADGQFVAYGIFADRNAVSVSSGETTGSWARDLMRNLMSLAALDPAQMDDLPNYTDLLAGLRDGFAAAEQALTEEAGGLGQVTARLEDTQRRQRATMDLLRSQIADIEEVDLASTLERLQATRTSLEASYRAIGSLSELTLARFLR</sequence>
<feature type="domain" description="Flagellin C-terminal" evidence="4">
    <location>
        <begin position="279"/>
        <end position="348"/>
    </location>
</feature>
<evidence type="ECO:0000313" key="6">
    <source>
        <dbReference type="Proteomes" id="UP000553193"/>
    </source>
</evidence>
<dbReference type="Gene3D" id="1.20.1330.10">
    <property type="entry name" value="f41 fragment of flagellin, N-terminal domain"/>
    <property type="match status" value="1"/>
</dbReference>
<keyword evidence="5" id="KW-0282">Flagellum</keyword>
<dbReference type="EMBL" id="JACIDJ010000001">
    <property type="protein sequence ID" value="MBB3896803.1"/>
    <property type="molecule type" value="Genomic_DNA"/>
</dbReference>
<accession>A0A840A8H0</accession>
<dbReference type="PANTHER" id="PTHR42792">
    <property type="entry name" value="FLAGELLIN"/>
    <property type="match status" value="1"/>
</dbReference>
<proteinExistence type="inferred from homology"/>
<dbReference type="Pfam" id="PF00700">
    <property type="entry name" value="Flagellin_C"/>
    <property type="match status" value="1"/>
</dbReference>
<comment type="similarity">
    <text evidence="2">Belongs to the bacterial flagellin family.</text>
</comment>
<reference evidence="5 6" key="1">
    <citation type="submission" date="2020-08" db="EMBL/GenBank/DDBJ databases">
        <title>Genomic Encyclopedia of Type Strains, Phase IV (KMG-IV): sequencing the most valuable type-strain genomes for metagenomic binning, comparative biology and taxonomic classification.</title>
        <authorList>
            <person name="Goeker M."/>
        </authorList>
    </citation>
    <scope>NUCLEOTIDE SEQUENCE [LARGE SCALE GENOMIC DNA]</scope>
    <source>
        <strain evidence="5 6">DSM 19979</strain>
    </source>
</reference>
<keyword evidence="3" id="KW-0975">Bacterial flagellum</keyword>
<dbReference type="Proteomes" id="UP000553193">
    <property type="component" value="Unassembled WGS sequence"/>
</dbReference>
<keyword evidence="5" id="KW-0969">Cilium</keyword>
<protein>
    <submittedName>
        <fullName evidence="5">Flagellin-like hook-associated protein FlgL</fullName>
    </submittedName>
</protein>